<evidence type="ECO:0000313" key="2">
    <source>
        <dbReference type="EMBL" id="MUI12856.1"/>
    </source>
</evidence>
<dbReference type="Gene3D" id="1.25.40.10">
    <property type="entry name" value="Tetratricopeptide repeat domain"/>
    <property type="match status" value="1"/>
</dbReference>
<evidence type="ECO:0000259" key="1">
    <source>
        <dbReference type="Pfam" id="PF19933"/>
    </source>
</evidence>
<evidence type="ECO:0000313" key="3">
    <source>
        <dbReference type="Proteomes" id="UP000431684"/>
    </source>
</evidence>
<dbReference type="InterPro" id="IPR050767">
    <property type="entry name" value="Sel1_AlgK"/>
</dbReference>
<dbReference type="EMBL" id="WNWM01000002">
    <property type="protein sequence ID" value="MUI12856.1"/>
    <property type="molecule type" value="Genomic_DNA"/>
</dbReference>
<organism evidence="2 3">
    <name type="scientific">Pseudoduganella dura</name>
    <dbReference type="NCBI Taxonomy" id="321982"/>
    <lineage>
        <taxon>Bacteria</taxon>
        <taxon>Pseudomonadati</taxon>
        <taxon>Pseudomonadota</taxon>
        <taxon>Betaproteobacteria</taxon>
        <taxon>Burkholderiales</taxon>
        <taxon>Oxalobacteraceae</taxon>
        <taxon>Telluria group</taxon>
        <taxon>Pseudoduganella</taxon>
    </lineage>
</organism>
<dbReference type="Proteomes" id="UP000431684">
    <property type="component" value="Unassembled WGS sequence"/>
</dbReference>
<comment type="caution">
    <text evidence="2">The sequence shown here is derived from an EMBL/GenBank/DDBJ whole genome shotgun (WGS) entry which is preliminary data.</text>
</comment>
<dbReference type="SMART" id="SM00671">
    <property type="entry name" value="SEL1"/>
    <property type="match status" value="1"/>
</dbReference>
<feature type="domain" description="DUF6396" evidence="1">
    <location>
        <begin position="251"/>
        <end position="304"/>
    </location>
</feature>
<name>A0A6I3XAU6_9BURK</name>
<dbReference type="OrthoDB" id="8578120at2"/>
<dbReference type="Pfam" id="PF19933">
    <property type="entry name" value="DUF6396"/>
    <property type="match status" value="1"/>
</dbReference>
<dbReference type="AlphaFoldDB" id="A0A6I3XAU6"/>
<dbReference type="InterPro" id="IPR011990">
    <property type="entry name" value="TPR-like_helical_dom_sf"/>
</dbReference>
<keyword evidence="3" id="KW-1185">Reference proteome</keyword>
<accession>A0A6I3XAU6</accession>
<sequence>MDAKNSRVHPRDQELMLFQPHMRNFDCKIEAEYVPSFDEEANQWFREARKLEDPEIYIGDRDYPRIIQLTRQAAERNHWKAMLNLASLYVEGREPGRGGEDAIKMVEKAMQLGIPAAYDRMGTYYMNGTGVSANATKAYAFWQHAAVMGNPQAMAFLGSKLVAVSDDIIPGYWSNPSVALKMLECAVSQGYGPAAYDLYDLYLQPRSSQGQVVDAITDETKARAIKVLHDGVKYGCSDCAIKLYLEFDPSKPSKMIAPFIDKARSERYRILARALEFNPDLRFPNLDQALPLPPATIPAWNGEQQTLLDAVIGVSLVPRQNEEINFLSTTGRQSVNSPYRLRCSDERTSEPCAPFAGYWQPTAPGHPEQIQRQLSAIGPGLYAIDEAFDVPHYIDKRTLVSGLPIIWKHWLTVNHDYPKVRVDATSGLIRTVQHSEALIQCQGNKMCQVTGVWQPWIDAKHPIHLAVNQYWRQSWVREGQFFPNPQRDWLLDLPANLITWHLLDSQGVEMDCEI</sequence>
<dbReference type="SUPFAM" id="SSF81901">
    <property type="entry name" value="HCP-like"/>
    <property type="match status" value="1"/>
</dbReference>
<dbReference type="InterPro" id="IPR045653">
    <property type="entry name" value="DUF6396"/>
</dbReference>
<dbReference type="InterPro" id="IPR006597">
    <property type="entry name" value="Sel1-like"/>
</dbReference>
<dbReference type="RefSeq" id="WP_155708746.1">
    <property type="nucleotide sequence ID" value="NZ_BMWU01000013.1"/>
</dbReference>
<gene>
    <name evidence="2" type="ORF">GJV26_10350</name>
</gene>
<protein>
    <submittedName>
        <fullName evidence="2">Sel1 repeat family protein</fullName>
    </submittedName>
</protein>
<reference evidence="2 3" key="1">
    <citation type="submission" date="2019-11" db="EMBL/GenBank/DDBJ databases">
        <title>Draft Genome Sequences of Six Type Strains of the Genus Massilia.</title>
        <authorList>
            <person name="Miess H."/>
            <person name="Frediansyah A."/>
            <person name="Goeker M."/>
            <person name="Gross H."/>
        </authorList>
    </citation>
    <scope>NUCLEOTIDE SEQUENCE [LARGE SCALE GENOMIC DNA]</scope>
    <source>
        <strain evidence="2 3">DSM 17513</strain>
    </source>
</reference>
<dbReference type="PANTHER" id="PTHR11102">
    <property type="entry name" value="SEL-1-LIKE PROTEIN"/>
    <property type="match status" value="1"/>
</dbReference>
<proteinExistence type="predicted"/>
<dbReference type="PANTHER" id="PTHR11102:SF160">
    <property type="entry name" value="ERAD-ASSOCIATED E3 UBIQUITIN-PROTEIN LIGASE COMPONENT HRD3"/>
    <property type="match status" value="1"/>
</dbReference>